<keyword evidence="14" id="KW-1185">Reference proteome</keyword>
<dbReference type="InterPro" id="IPR036135">
    <property type="entry name" value="MoeA_linker/N_sf"/>
</dbReference>
<dbReference type="InterPro" id="IPR001453">
    <property type="entry name" value="MoaB/Mog_dom"/>
</dbReference>
<keyword evidence="6 11" id="KW-0808">Transferase</keyword>
<evidence type="ECO:0000313" key="13">
    <source>
        <dbReference type="EMBL" id="GEQ12606.1"/>
    </source>
</evidence>
<evidence type="ECO:0000256" key="1">
    <source>
        <dbReference type="ARBA" id="ARBA00001946"/>
    </source>
</evidence>
<evidence type="ECO:0000256" key="10">
    <source>
        <dbReference type="ARBA" id="ARBA00047317"/>
    </source>
</evidence>
<evidence type="ECO:0000256" key="8">
    <source>
        <dbReference type="ARBA" id="ARBA00022842"/>
    </source>
</evidence>
<dbReference type="GO" id="GO:0046872">
    <property type="term" value="F:metal ion binding"/>
    <property type="evidence" value="ECO:0007669"/>
    <property type="project" value="UniProtKB-UniRule"/>
</dbReference>
<keyword evidence="5 11" id="KW-0500">Molybdenum</keyword>
<dbReference type="InterPro" id="IPR036688">
    <property type="entry name" value="MoeA_C_domain_IV_sf"/>
</dbReference>
<dbReference type="Pfam" id="PF03454">
    <property type="entry name" value="MoeA_C"/>
    <property type="match status" value="1"/>
</dbReference>
<sequence>MRSVEEHRAALVALVSPLPPVRVALGDALGRVLAADVVATVDLPGFDNSAMDGYAVRSADVAGASAASPVVLDVDGDIAAGDTRRHVLRPGATMRIMTGAPLPEGADAVVPVEESDGGVQRVTLMLAAESGRHLRRRGEDVRAGDVVLRAGVRVNPGRLALIAAANVPEVSVAARPRVSVVSTGDELVLAGSSLDHGQIVDSNRPMLMALVEAAGAELVGFGHLADDAEAMAALLADVPGQPDLVLTTGGVSMGAYDTVKEVLTASGEVEFSKVAMRPGMPQGAGVVGERRTPIVTLPGNPVSSYVSFHVFVLPVLRALAGLPPEAATTEAVASQGWSSVPGKVEFTRVVLEGGRVRPSGGQGSHMLGALAEATHLAVVDAATTGVSEGDVVRLLPLVGEN</sequence>
<proteinExistence type="inferred from homology"/>
<dbReference type="CDD" id="cd00887">
    <property type="entry name" value="MoeA"/>
    <property type="match status" value="1"/>
</dbReference>
<dbReference type="Proteomes" id="UP000321793">
    <property type="component" value="Unassembled WGS sequence"/>
</dbReference>
<dbReference type="SMART" id="SM00852">
    <property type="entry name" value="MoCF_biosynth"/>
    <property type="match status" value="1"/>
</dbReference>
<dbReference type="PANTHER" id="PTHR10192">
    <property type="entry name" value="MOLYBDOPTERIN BIOSYNTHESIS PROTEIN"/>
    <property type="match status" value="1"/>
</dbReference>
<keyword evidence="7 11" id="KW-0479">Metal-binding</keyword>
<keyword evidence="9 11" id="KW-0501">Molybdenum cofactor biosynthesis</keyword>
<name>A0A512SXF5_9MICO</name>
<dbReference type="UniPathway" id="UPA00344"/>
<dbReference type="Pfam" id="PF00994">
    <property type="entry name" value="MoCF_biosynth"/>
    <property type="match status" value="1"/>
</dbReference>
<dbReference type="GO" id="GO:0006777">
    <property type="term" value="P:Mo-molybdopterin cofactor biosynthetic process"/>
    <property type="evidence" value="ECO:0007669"/>
    <property type="project" value="UniProtKB-UniRule"/>
</dbReference>
<evidence type="ECO:0000256" key="5">
    <source>
        <dbReference type="ARBA" id="ARBA00022505"/>
    </source>
</evidence>
<comment type="similarity">
    <text evidence="4 11">Belongs to the MoeA family.</text>
</comment>
<dbReference type="InterPro" id="IPR005110">
    <property type="entry name" value="MoeA_linker/N"/>
</dbReference>
<organism evidence="13 14">
    <name type="scientific">Knoellia locipacati</name>
    <dbReference type="NCBI Taxonomy" id="882824"/>
    <lineage>
        <taxon>Bacteria</taxon>
        <taxon>Bacillati</taxon>
        <taxon>Actinomycetota</taxon>
        <taxon>Actinomycetes</taxon>
        <taxon>Micrococcales</taxon>
        <taxon>Intrasporangiaceae</taxon>
        <taxon>Knoellia</taxon>
    </lineage>
</organism>
<dbReference type="InterPro" id="IPR036425">
    <property type="entry name" value="MoaB/Mog-like_dom_sf"/>
</dbReference>
<comment type="cofactor">
    <cofactor evidence="1 11">
        <name>Mg(2+)</name>
        <dbReference type="ChEBI" id="CHEBI:18420"/>
    </cofactor>
</comment>
<dbReference type="Gene3D" id="2.40.340.10">
    <property type="entry name" value="MoeA, C-terminal, domain IV"/>
    <property type="match status" value="1"/>
</dbReference>
<keyword evidence="8 11" id="KW-0460">Magnesium</keyword>
<dbReference type="SUPFAM" id="SSF63867">
    <property type="entry name" value="MoeA C-terminal domain-like"/>
    <property type="match status" value="1"/>
</dbReference>
<dbReference type="FunFam" id="3.40.980.10:FF:000004">
    <property type="entry name" value="Molybdopterin molybdenumtransferase"/>
    <property type="match status" value="1"/>
</dbReference>
<dbReference type="EMBL" id="BKBA01000003">
    <property type="protein sequence ID" value="GEQ12606.1"/>
    <property type="molecule type" value="Genomic_DNA"/>
</dbReference>
<evidence type="ECO:0000313" key="14">
    <source>
        <dbReference type="Proteomes" id="UP000321793"/>
    </source>
</evidence>
<dbReference type="NCBIfam" id="TIGR00177">
    <property type="entry name" value="molyb_syn"/>
    <property type="match status" value="1"/>
</dbReference>
<dbReference type="InterPro" id="IPR005111">
    <property type="entry name" value="MoeA_C_domain_IV"/>
</dbReference>
<comment type="pathway">
    <text evidence="3 11">Cofactor biosynthesis; molybdopterin biosynthesis.</text>
</comment>
<evidence type="ECO:0000259" key="12">
    <source>
        <dbReference type="SMART" id="SM00852"/>
    </source>
</evidence>
<dbReference type="Gene3D" id="2.170.190.11">
    <property type="entry name" value="Molybdopterin biosynthesis moea protein, domain 3"/>
    <property type="match status" value="1"/>
</dbReference>
<dbReference type="AlphaFoldDB" id="A0A512SXF5"/>
<dbReference type="GO" id="GO:0005829">
    <property type="term" value="C:cytosol"/>
    <property type="evidence" value="ECO:0007669"/>
    <property type="project" value="TreeGrafter"/>
</dbReference>
<protein>
    <recommendedName>
        <fullName evidence="11">Molybdopterin molybdenumtransferase</fullName>
        <ecNumber evidence="11">2.10.1.1</ecNumber>
    </recommendedName>
</protein>
<gene>
    <name evidence="13" type="ORF">KLO01_06530</name>
</gene>
<dbReference type="RefSeq" id="WP_147062103.1">
    <property type="nucleotide sequence ID" value="NZ_BAABDN010000001.1"/>
</dbReference>
<dbReference type="GO" id="GO:0061599">
    <property type="term" value="F:molybdopterin molybdotransferase activity"/>
    <property type="evidence" value="ECO:0007669"/>
    <property type="project" value="UniProtKB-UniRule"/>
</dbReference>
<dbReference type="FunFam" id="2.170.190.11:FF:000004">
    <property type="entry name" value="Molybdopterin molybdenumtransferase"/>
    <property type="match status" value="1"/>
</dbReference>
<evidence type="ECO:0000256" key="9">
    <source>
        <dbReference type="ARBA" id="ARBA00023150"/>
    </source>
</evidence>
<accession>A0A512SXF5</accession>
<evidence type="ECO:0000256" key="2">
    <source>
        <dbReference type="ARBA" id="ARBA00002901"/>
    </source>
</evidence>
<dbReference type="EC" id="2.10.1.1" evidence="11"/>
<feature type="domain" description="MoaB/Mog" evidence="12">
    <location>
        <begin position="179"/>
        <end position="318"/>
    </location>
</feature>
<dbReference type="SUPFAM" id="SSF63882">
    <property type="entry name" value="MoeA N-terminal region -like"/>
    <property type="match status" value="1"/>
</dbReference>
<comment type="caution">
    <text evidence="13">The sequence shown here is derived from an EMBL/GenBank/DDBJ whole genome shotgun (WGS) entry which is preliminary data.</text>
</comment>
<evidence type="ECO:0000256" key="3">
    <source>
        <dbReference type="ARBA" id="ARBA00005046"/>
    </source>
</evidence>
<evidence type="ECO:0000256" key="7">
    <source>
        <dbReference type="ARBA" id="ARBA00022723"/>
    </source>
</evidence>
<evidence type="ECO:0000256" key="6">
    <source>
        <dbReference type="ARBA" id="ARBA00022679"/>
    </source>
</evidence>
<dbReference type="NCBIfam" id="NF045515">
    <property type="entry name" value="Glp_gephyrin"/>
    <property type="match status" value="1"/>
</dbReference>
<dbReference type="SUPFAM" id="SSF53218">
    <property type="entry name" value="Molybdenum cofactor biosynthesis proteins"/>
    <property type="match status" value="1"/>
</dbReference>
<evidence type="ECO:0000256" key="11">
    <source>
        <dbReference type="RuleBase" id="RU365090"/>
    </source>
</evidence>
<dbReference type="Gene3D" id="3.40.980.10">
    <property type="entry name" value="MoaB/Mog-like domain"/>
    <property type="match status" value="1"/>
</dbReference>
<evidence type="ECO:0000256" key="4">
    <source>
        <dbReference type="ARBA" id="ARBA00010763"/>
    </source>
</evidence>
<dbReference type="Pfam" id="PF03453">
    <property type="entry name" value="MoeA_N"/>
    <property type="match status" value="1"/>
</dbReference>
<comment type="function">
    <text evidence="2 11">Catalyzes the insertion of molybdate into adenylated molybdopterin with the concomitant release of AMP.</text>
</comment>
<reference evidence="13 14" key="1">
    <citation type="submission" date="2019-07" db="EMBL/GenBank/DDBJ databases">
        <title>Whole genome shotgun sequence of Knoellia locipacati NBRC 109775.</title>
        <authorList>
            <person name="Hosoyama A."/>
            <person name="Uohara A."/>
            <person name="Ohji S."/>
            <person name="Ichikawa N."/>
        </authorList>
    </citation>
    <scope>NUCLEOTIDE SEQUENCE [LARGE SCALE GENOMIC DNA]</scope>
    <source>
        <strain evidence="13 14">NBRC 109775</strain>
    </source>
</reference>
<dbReference type="Gene3D" id="3.90.105.10">
    <property type="entry name" value="Molybdopterin biosynthesis moea protein, domain 2"/>
    <property type="match status" value="1"/>
</dbReference>
<dbReference type="InterPro" id="IPR038987">
    <property type="entry name" value="MoeA-like"/>
</dbReference>
<dbReference type="OrthoDB" id="9804758at2"/>
<dbReference type="PANTHER" id="PTHR10192:SF5">
    <property type="entry name" value="GEPHYRIN"/>
    <property type="match status" value="1"/>
</dbReference>
<comment type="catalytic activity">
    <reaction evidence="10">
        <text>adenylyl-molybdopterin + molybdate = Mo-molybdopterin + AMP + H(+)</text>
        <dbReference type="Rhea" id="RHEA:35047"/>
        <dbReference type="ChEBI" id="CHEBI:15378"/>
        <dbReference type="ChEBI" id="CHEBI:36264"/>
        <dbReference type="ChEBI" id="CHEBI:62727"/>
        <dbReference type="ChEBI" id="CHEBI:71302"/>
        <dbReference type="ChEBI" id="CHEBI:456215"/>
        <dbReference type="EC" id="2.10.1.1"/>
    </reaction>
</comment>